<protein>
    <submittedName>
        <fullName evidence="8">Transmembrane protein 144-like</fullName>
    </submittedName>
</protein>
<evidence type="ECO:0000256" key="2">
    <source>
        <dbReference type="ARBA" id="ARBA00005731"/>
    </source>
</evidence>
<evidence type="ECO:0000256" key="5">
    <source>
        <dbReference type="ARBA" id="ARBA00023136"/>
    </source>
</evidence>
<dbReference type="RefSeq" id="XP_006812351.1">
    <property type="nucleotide sequence ID" value="XM_006812288.1"/>
</dbReference>
<proteinExistence type="inferred from homology"/>
<reference evidence="8" key="1">
    <citation type="submission" date="2025-08" db="UniProtKB">
        <authorList>
            <consortium name="RefSeq"/>
        </authorList>
    </citation>
    <scope>IDENTIFICATION</scope>
    <source>
        <tissue evidence="8">Testes</tissue>
    </source>
</reference>
<feature type="non-terminal residue" evidence="8">
    <location>
        <position position="175"/>
    </location>
</feature>
<comment type="subcellular location">
    <subcellularLocation>
        <location evidence="1">Membrane</location>
        <topology evidence="1">Multi-pass membrane protein</topology>
    </subcellularLocation>
</comment>
<feature type="non-terminal residue" evidence="8">
    <location>
        <position position="1"/>
    </location>
</feature>
<evidence type="ECO:0000256" key="6">
    <source>
        <dbReference type="SAM" id="Phobius"/>
    </source>
</evidence>
<feature type="transmembrane region" description="Helical" evidence="6">
    <location>
        <begin position="102"/>
        <end position="120"/>
    </location>
</feature>
<evidence type="ECO:0000256" key="1">
    <source>
        <dbReference type="ARBA" id="ARBA00004141"/>
    </source>
</evidence>
<keyword evidence="3 6" id="KW-0812">Transmembrane</keyword>
<evidence type="ECO:0000256" key="4">
    <source>
        <dbReference type="ARBA" id="ARBA00022989"/>
    </source>
</evidence>
<keyword evidence="5 6" id="KW-0472">Membrane</keyword>
<gene>
    <name evidence="8" type="primary">LOC102804066</name>
</gene>
<feature type="transmembrane region" description="Helical" evidence="6">
    <location>
        <begin position="46"/>
        <end position="65"/>
    </location>
</feature>
<organism evidence="7 8">
    <name type="scientific">Saccoglossus kowalevskii</name>
    <name type="common">Acorn worm</name>
    <dbReference type="NCBI Taxonomy" id="10224"/>
    <lineage>
        <taxon>Eukaryota</taxon>
        <taxon>Metazoa</taxon>
        <taxon>Hemichordata</taxon>
        <taxon>Enteropneusta</taxon>
        <taxon>Harrimaniidae</taxon>
        <taxon>Saccoglossus</taxon>
    </lineage>
</organism>
<dbReference type="PANTHER" id="PTHR16119">
    <property type="entry name" value="TRANSMEMBRANE PROTEIN 144"/>
    <property type="match status" value="1"/>
</dbReference>
<dbReference type="InterPro" id="IPR012435">
    <property type="entry name" value="TMEM144"/>
</dbReference>
<comment type="similarity">
    <text evidence="2">Belongs to the TMEM144 family.</text>
</comment>
<keyword evidence="4 6" id="KW-1133">Transmembrane helix</keyword>
<evidence type="ECO:0000313" key="7">
    <source>
        <dbReference type="Proteomes" id="UP000694865"/>
    </source>
</evidence>
<evidence type="ECO:0000313" key="8">
    <source>
        <dbReference type="RefSeq" id="XP_006812351.1"/>
    </source>
</evidence>
<feature type="transmembrane region" description="Helical" evidence="6">
    <location>
        <begin position="77"/>
        <end position="96"/>
    </location>
</feature>
<name>A0ABM0LX60_SACKO</name>
<dbReference type="GeneID" id="102804066"/>
<dbReference type="Pfam" id="PF07857">
    <property type="entry name" value="TMEM144"/>
    <property type="match status" value="1"/>
</dbReference>
<dbReference type="InterPro" id="IPR010651">
    <property type="entry name" value="Sugar_transport"/>
</dbReference>
<keyword evidence="7" id="KW-1185">Reference proteome</keyword>
<dbReference type="PANTHER" id="PTHR16119:SF17">
    <property type="entry name" value="TRANSMEMBRANE PROTEIN 144"/>
    <property type="match status" value="1"/>
</dbReference>
<dbReference type="Proteomes" id="UP000694865">
    <property type="component" value="Unplaced"/>
</dbReference>
<accession>A0ABM0LX60</accession>
<evidence type="ECO:0000256" key="3">
    <source>
        <dbReference type="ARBA" id="ARBA00022692"/>
    </source>
</evidence>
<sequence>VNASEIHNDDNVLYFVAKSNSSTSAQNHTTSIVTLNPAENTTDTNLIEGFIAAGIAVVFFGSNFVPVKKFKTGDGLFFQWVFVSAIWIVGLVVNLVRHNPTFYPLSMLGGFLWATGNITVVPIIKTIGLGLGLCIWGSLNLLTGWASGRFGWFGIGIEVPNNLLLNYLGVGLAVC</sequence>